<dbReference type="InterPro" id="IPR029021">
    <property type="entry name" value="Prot-tyrosine_phosphatase-like"/>
</dbReference>
<reference evidence="1" key="1">
    <citation type="submission" date="2022-10" db="EMBL/GenBank/DDBJ databases">
        <title>Culturing micro-colonial fungi from biological soil crusts in the Mojave desert and describing Neophaeococcomyces mojavensis, and introducing the new genera and species Taxawa tesnikishii.</title>
        <authorList>
            <person name="Kurbessoian T."/>
            <person name="Stajich J.E."/>
        </authorList>
    </citation>
    <scope>NUCLEOTIDE SEQUENCE</scope>
    <source>
        <strain evidence="1">TK_41</strain>
    </source>
</reference>
<comment type="caution">
    <text evidence="1">The sequence shown here is derived from an EMBL/GenBank/DDBJ whole genome shotgun (WGS) entry which is preliminary data.</text>
</comment>
<organism evidence="1 2">
    <name type="scientific">Cladophialophora chaetospira</name>
    <dbReference type="NCBI Taxonomy" id="386627"/>
    <lineage>
        <taxon>Eukaryota</taxon>
        <taxon>Fungi</taxon>
        <taxon>Dikarya</taxon>
        <taxon>Ascomycota</taxon>
        <taxon>Pezizomycotina</taxon>
        <taxon>Eurotiomycetes</taxon>
        <taxon>Chaetothyriomycetidae</taxon>
        <taxon>Chaetothyriales</taxon>
        <taxon>Herpotrichiellaceae</taxon>
        <taxon>Cladophialophora</taxon>
    </lineage>
</organism>
<protein>
    <submittedName>
        <fullName evidence="1">Uncharacterized protein</fullName>
    </submittedName>
</protein>
<evidence type="ECO:0000313" key="1">
    <source>
        <dbReference type="EMBL" id="KAJ9604638.1"/>
    </source>
</evidence>
<name>A0AA38X0P1_9EURO</name>
<dbReference type="Gene3D" id="3.90.190.10">
    <property type="entry name" value="Protein tyrosine phosphatase superfamily"/>
    <property type="match status" value="1"/>
</dbReference>
<dbReference type="Proteomes" id="UP001172673">
    <property type="component" value="Unassembled WGS sequence"/>
</dbReference>
<dbReference type="AlphaFoldDB" id="A0AA38X0P1"/>
<accession>A0AA38X0P1</accession>
<dbReference type="EMBL" id="JAPDRK010000018">
    <property type="protein sequence ID" value="KAJ9604638.1"/>
    <property type="molecule type" value="Genomic_DNA"/>
</dbReference>
<keyword evidence="2" id="KW-1185">Reference proteome</keyword>
<sequence length="258" mass="28091">MHATEKNYSQALQYVRGYRSNVWPNEGFQKQLILWHEMGCTLYDGGDKRRHSSATHLGLLIDTYFDTPTRRGGAQDMNMYNIGQQPTFGGQMFPPILAKLWNAACTPSFQGRQFAATGTPRTASTAAAYLDMPMLNQTNTTCVAQADRDSSSQFQGLTAPEMKNDHDAAADPFTSGHDDNTAVVAIQTSAEDTTPEESVSDIAMTMPLPASPSVEGIWGVREIALMVSDGVRISRVGDNEDNGTGTQARVRGHVALQI</sequence>
<evidence type="ECO:0000313" key="2">
    <source>
        <dbReference type="Proteomes" id="UP001172673"/>
    </source>
</evidence>
<gene>
    <name evidence="1" type="ORF">H2200_010752</name>
</gene>
<proteinExistence type="predicted"/>